<protein>
    <submittedName>
        <fullName evidence="1">Uncharacterized protein</fullName>
    </submittedName>
</protein>
<dbReference type="RefSeq" id="WP_200556185.1">
    <property type="nucleotide sequence ID" value="NZ_JAEPES010000003.1"/>
</dbReference>
<name>A0A934SRI0_9MICO</name>
<comment type="caution">
    <text evidence="1">The sequence shown here is derived from an EMBL/GenBank/DDBJ whole genome shotgun (WGS) entry which is preliminary data.</text>
</comment>
<organism evidence="1 2">
    <name type="scientific">Lacisediminihabitans changchengi</name>
    <dbReference type="NCBI Taxonomy" id="2787634"/>
    <lineage>
        <taxon>Bacteria</taxon>
        <taxon>Bacillati</taxon>
        <taxon>Actinomycetota</taxon>
        <taxon>Actinomycetes</taxon>
        <taxon>Micrococcales</taxon>
        <taxon>Microbacteriaceae</taxon>
        <taxon>Lacisediminihabitans</taxon>
    </lineage>
</organism>
<sequence length="67" mass="7028">MTADRTVGDRIVVGRAMARSAPIVGHGQIVEGARNVAAGPIALALRGATVADIRAVRHRTTTSIRIR</sequence>
<evidence type="ECO:0000313" key="2">
    <source>
        <dbReference type="Proteomes" id="UP000636458"/>
    </source>
</evidence>
<keyword evidence="2" id="KW-1185">Reference proteome</keyword>
<proteinExistence type="predicted"/>
<reference evidence="1" key="1">
    <citation type="submission" date="2021-01" db="EMBL/GenBank/DDBJ databases">
        <title>Lacisediminihabitans sp. nov. strain G11-30, isolated from Antarctic Soil.</title>
        <authorList>
            <person name="Li J."/>
        </authorList>
    </citation>
    <scope>NUCLEOTIDE SEQUENCE</scope>
    <source>
        <strain evidence="1">G11-30</strain>
    </source>
</reference>
<dbReference type="Proteomes" id="UP000636458">
    <property type="component" value="Unassembled WGS sequence"/>
</dbReference>
<dbReference type="AlphaFoldDB" id="A0A934SRI0"/>
<evidence type="ECO:0000313" key="1">
    <source>
        <dbReference type="EMBL" id="MBK4347645.1"/>
    </source>
</evidence>
<accession>A0A934SRI0</accession>
<dbReference type="EMBL" id="JAEPES010000003">
    <property type="protein sequence ID" value="MBK4347645.1"/>
    <property type="molecule type" value="Genomic_DNA"/>
</dbReference>
<gene>
    <name evidence="1" type="ORF">IV501_08365</name>
</gene>